<evidence type="ECO:0000313" key="1">
    <source>
        <dbReference type="EMBL" id="TKA32618.1"/>
    </source>
</evidence>
<accession>A0A4U0UBA4</accession>
<dbReference type="PANTHER" id="PTHR42085:SF1">
    <property type="entry name" value="F-BOX DOMAIN-CONTAINING PROTEIN"/>
    <property type="match status" value="1"/>
</dbReference>
<protein>
    <recommendedName>
        <fullName evidence="3">F-box domain-containing protein</fullName>
    </recommendedName>
</protein>
<gene>
    <name evidence="1" type="ORF">B0A54_15607</name>
</gene>
<dbReference type="PANTHER" id="PTHR42085">
    <property type="entry name" value="F-BOX DOMAIN-CONTAINING PROTEIN"/>
    <property type="match status" value="1"/>
</dbReference>
<proteinExistence type="predicted"/>
<dbReference type="EMBL" id="NAJP01000090">
    <property type="protein sequence ID" value="TKA32618.1"/>
    <property type="molecule type" value="Genomic_DNA"/>
</dbReference>
<organism evidence="1 2">
    <name type="scientific">Friedmanniomyces endolithicus</name>
    <dbReference type="NCBI Taxonomy" id="329885"/>
    <lineage>
        <taxon>Eukaryota</taxon>
        <taxon>Fungi</taxon>
        <taxon>Dikarya</taxon>
        <taxon>Ascomycota</taxon>
        <taxon>Pezizomycotina</taxon>
        <taxon>Dothideomycetes</taxon>
        <taxon>Dothideomycetidae</taxon>
        <taxon>Mycosphaerellales</taxon>
        <taxon>Teratosphaeriaceae</taxon>
        <taxon>Friedmanniomyces</taxon>
    </lineage>
</organism>
<reference evidence="1 2" key="1">
    <citation type="submission" date="2017-03" db="EMBL/GenBank/DDBJ databases">
        <title>Genomes of endolithic fungi from Antarctica.</title>
        <authorList>
            <person name="Coleine C."/>
            <person name="Masonjones S."/>
            <person name="Stajich J.E."/>
        </authorList>
    </citation>
    <scope>NUCLEOTIDE SEQUENCE [LARGE SCALE GENOMIC DNA]</scope>
    <source>
        <strain evidence="1 2">CCFEE 5311</strain>
    </source>
</reference>
<dbReference type="AlphaFoldDB" id="A0A4U0UBA4"/>
<dbReference type="OrthoDB" id="3650564at2759"/>
<sequence length="143" mass="16206">MADSVQPQLLGLPPELRLEIYEYVFTGTFHNIDHDAHGASYPGILLACRQLRSEAMPFFYRLSRIYTTEVRWELNSGWLRRLPVGSRVSVFDRAAVCQHNAALKGDVSSLRLKGGGHTEEGGVSLACETGRWIWDGAKWSLWW</sequence>
<dbReference type="Proteomes" id="UP000310066">
    <property type="component" value="Unassembled WGS sequence"/>
</dbReference>
<comment type="caution">
    <text evidence="1">The sequence shown here is derived from an EMBL/GenBank/DDBJ whole genome shotgun (WGS) entry which is preliminary data.</text>
</comment>
<name>A0A4U0UBA4_9PEZI</name>
<dbReference type="InterPro" id="IPR038883">
    <property type="entry name" value="AN11006-like"/>
</dbReference>
<evidence type="ECO:0000313" key="2">
    <source>
        <dbReference type="Proteomes" id="UP000310066"/>
    </source>
</evidence>
<evidence type="ECO:0008006" key="3">
    <source>
        <dbReference type="Google" id="ProtNLM"/>
    </source>
</evidence>